<proteinExistence type="predicted"/>
<feature type="compositionally biased region" description="Acidic residues" evidence="1">
    <location>
        <begin position="32"/>
        <end position="53"/>
    </location>
</feature>
<name>A0ABY8XZ54_9PSEU</name>
<feature type="region of interest" description="Disordered" evidence="1">
    <location>
        <begin position="1"/>
        <end position="93"/>
    </location>
</feature>
<evidence type="ECO:0008006" key="4">
    <source>
        <dbReference type="Google" id="ProtNLM"/>
    </source>
</evidence>
<protein>
    <recommendedName>
        <fullName evidence="4">LigA protein</fullName>
    </recommendedName>
</protein>
<reference evidence="2 3" key="1">
    <citation type="submission" date="2023-06" db="EMBL/GenBank/DDBJ databases">
        <authorList>
            <person name="Oyuntsetseg B."/>
            <person name="Kim S.B."/>
        </authorList>
    </citation>
    <scope>NUCLEOTIDE SEQUENCE [LARGE SCALE GENOMIC DNA]</scope>
    <source>
        <strain evidence="2 3">2-2</strain>
    </source>
</reference>
<gene>
    <name evidence="2" type="ORF">QP939_21725</name>
</gene>
<dbReference type="EMBL" id="CP127173">
    <property type="protein sequence ID" value="WIV61029.1"/>
    <property type="molecule type" value="Genomic_DNA"/>
</dbReference>
<evidence type="ECO:0000313" key="2">
    <source>
        <dbReference type="EMBL" id="WIV61029.1"/>
    </source>
</evidence>
<sequence>MEAAEQEPPGDPVVGASDVPEAELAEPSGETESTEEPDDEREAEEDDGEDGDLDANGYGRRTVADRRKRKADDFSRTGLNPGGETRSSIRATGDGNLSSIMSVTVQNGRPARAAYGAELSQSVVDRRINTYAPSPSQGPMENVLATESVVLLCGPRQGGLPTTAYAVLAKLCGAGNIREIDLAPGAELAQASADDVLRPSCGHVLEVGGDTVVTRVGLGRLAAAARERQAYVVVIGPPASKIDVSLEPYALWHVNPPADGVLRNTLFELLAEGEVCVGHCESCDRSCRAEFVTAVQDDPKIAAYLASDPPPGEVADLAGRLLETRREGRPPADALGRLYGRLRDLAVELIAPKEKETERRSETRSRRLLHESAFRIAYSLFNGYQLSTVFDVTKPLFQALSLAGAPHRTPLTGAVLDGNIGALLGEGMTHGKADQPGSMVADLDRRAELAEPRLGQAMLDVLWNDFDQTREPMINWVLFLGGHPAEEARRCAATAAVHFARYDLLEVYRELIRPWAVNERTRARWTAAYAMDLLAEFEPVRVRNQIGDWTRSSNPCMNDTAARAYAAASWDIPAESAIADLRRLADRTEHTASFAVPLAMARIAEQADDSGMVLETLVDWSSQGRRSVEVQAARTALLLTRLADDVRPALPALLCQAHKDDVIRGRLVTLWRHALSNPLVARQAWPASRAWLSAVTSDDVLRPWTVEFFGEVLDVRPLRPRALFYFRQWKEDDDEEILAALRRCLGKAGA</sequence>
<dbReference type="RefSeq" id="WP_285458641.1">
    <property type="nucleotide sequence ID" value="NZ_CP127173.1"/>
</dbReference>
<accession>A0ABY8XZ54</accession>
<dbReference type="Proteomes" id="UP001227101">
    <property type="component" value="Chromosome"/>
</dbReference>
<organism evidence="2 3">
    <name type="scientific">Amycolatopsis nalaikhensis</name>
    <dbReference type="NCBI Taxonomy" id="715472"/>
    <lineage>
        <taxon>Bacteria</taxon>
        <taxon>Bacillati</taxon>
        <taxon>Actinomycetota</taxon>
        <taxon>Actinomycetes</taxon>
        <taxon>Pseudonocardiales</taxon>
        <taxon>Pseudonocardiaceae</taxon>
        <taxon>Amycolatopsis</taxon>
    </lineage>
</organism>
<evidence type="ECO:0000256" key="1">
    <source>
        <dbReference type="SAM" id="MobiDB-lite"/>
    </source>
</evidence>
<feature type="compositionally biased region" description="Basic and acidic residues" evidence="1">
    <location>
        <begin position="62"/>
        <end position="75"/>
    </location>
</feature>
<keyword evidence="3" id="KW-1185">Reference proteome</keyword>
<evidence type="ECO:0000313" key="3">
    <source>
        <dbReference type="Proteomes" id="UP001227101"/>
    </source>
</evidence>